<organism evidence="2 3">
    <name type="scientific">Aureimonas ureilytica</name>
    <dbReference type="NCBI Taxonomy" id="401562"/>
    <lineage>
        <taxon>Bacteria</taxon>
        <taxon>Pseudomonadati</taxon>
        <taxon>Pseudomonadota</taxon>
        <taxon>Alphaproteobacteria</taxon>
        <taxon>Hyphomicrobiales</taxon>
        <taxon>Aurantimonadaceae</taxon>
        <taxon>Aureimonas</taxon>
    </lineage>
</organism>
<dbReference type="OrthoDB" id="9796589at2"/>
<dbReference type="InterPro" id="IPR029069">
    <property type="entry name" value="HotDog_dom_sf"/>
</dbReference>
<proteinExistence type="predicted"/>
<protein>
    <submittedName>
        <fullName evidence="2">Enoyl-CoA hydratase</fullName>
    </submittedName>
</protein>
<dbReference type="InterPro" id="IPR002539">
    <property type="entry name" value="MaoC-like_dom"/>
</dbReference>
<dbReference type="AlphaFoldDB" id="A0A175R0F8"/>
<dbReference type="Pfam" id="PF01575">
    <property type="entry name" value="MaoC_dehydratas"/>
    <property type="match status" value="1"/>
</dbReference>
<accession>A0A175R0F8</accession>
<evidence type="ECO:0000313" key="2">
    <source>
        <dbReference type="EMBL" id="KTQ82325.1"/>
    </source>
</evidence>
<dbReference type="Gene3D" id="3.10.129.10">
    <property type="entry name" value="Hotdog Thioesterase"/>
    <property type="match status" value="1"/>
</dbReference>
<dbReference type="Proteomes" id="UP000078272">
    <property type="component" value="Unassembled WGS sequence"/>
</dbReference>
<dbReference type="SUPFAM" id="SSF54637">
    <property type="entry name" value="Thioesterase/thiol ester dehydrase-isomerase"/>
    <property type="match status" value="1"/>
</dbReference>
<evidence type="ECO:0000313" key="3">
    <source>
        <dbReference type="Proteomes" id="UP000078272"/>
    </source>
</evidence>
<comment type="caution">
    <text evidence="2">The sequence shown here is derived from an EMBL/GenBank/DDBJ whole genome shotgun (WGS) entry which is preliminary data.</text>
</comment>
<sequence length="159" mass="17343">MDGEAVKVRHYEDFTPGTIFALGPYPVEREAVLAFAEAFDPQPFHLDEEVAARSLLGGLSASGWHSAAMMMRMMCDSFLLNSTSQGSPGISELKWIRPVRPGYILVGEAEVLEARRSSTRPDLGICRMRNTLREQSTGETLLTCDYAVMLKAAGAESAG</sequence>
<evidence type="ECO:0000259" key="1">
    <source>
        <dbReference type="Pfam" id="PF01575"/>
    </source>
</evidence>
<gene>
    <name evidence="2" type="ORF">NS226_22270</name>
</gene>
<reference evidence="2 3" key="1">
    <citation type="journal article" date="2016" name="Front. Microbiol.">
        <title>Genomic Resource of Rice Seed Associated Bacteria.</title>
        <authorList>
            <person name="Midha S."/>
            <person name="Bansal K."/>
            <person name="Sharma S."/>
            <person name="Kumar N."/>
            <person name="Patil P.P."/>
            <person name="Chaudhry V."/>
            <person name="Patil P.B."/>
        </authorList>
    </citation>
    <scope>NUCLEOTIDE SEQUENCE [LARGE SCALE GENOMIC DNA]</scope>
    <source>
        <strain evidence="2 3">NS226</strain>
    </source>
</reference>
<dbReference type="PATRIC" id="fig|401562.3.peg.4956"/>
<name>A0A175R0F8_9HYPH</name>
<dbReference type="EMBL" id="LDPZ01000081">
    <property type="protein sequence ID" value="KTQ82325.1"/>
    <property type="molecule type" value="Genomic_DNA"/>
</dbReference>
<dbReference type="STRING" id="401562.NS365_21070"/>
<feature type="domain" description="MaoC-like" evidence="1">
    <location>
        <begin position="24"/>
        <end position="117"/>
    </location>
</feature>
<dbReference type="RefSeq" id="WP_058636820.1">
    <property type="nucleotide sequence ID" value="NZ_LDPZ01000081.1"/>
</dbReference>
<dbReference type="CDD" id="cd03454">
    <property type="entry name" value="YdeM"/>
    <property type="match status" value="1"/>
</dbReference>